<evidence type="ECO:0000256" key="1">
    <source>
        <dbReference type="SAM" id="Phobius"/>
    </source>
</evidence>
<reference evidence="2" key="1">
    <citation type="journal article" date="2012" name="Proc. Natl. Acad. Sci. U.S.A.">
        <title>Antigenic diversity is generated by distinct evolutionary mechanisms in African trypanosome species.</title>
        <authorList>
            <person name="Jackson A.P."/>
            <person name="Berry A."/>
            <person name="Aslett M."/>
            <person name="Allison H.C."/>
            <person name="Burton P."/>
            <person name="Vavrova-Anderson J."/>
            <person name="Brown R."/>
            <person name="Browne H."/>
            <person name="Corton N."/>
            <person name="Hauser H."/>
            <person name="Gamble J."/>
            <person name="Gilderthorp R."/>
            <person name="Marcello L."/>
            <person name="McQuillan J."/>
            <person name="Otto T.D."/>
            <person name="Quail M.A."/>
            <person name="Sanders M.J."/>
            <person name="van Tonder A."/>
            <person name="Ginger M.L."/>
            <person name="Field M.C."/>
            <person name="Barry J.D."/>
            <person name="Hertz-Fowler C."/>
            <person name="Berriman M."/>
        </authorList>
    </citation>
    <scope>NUCLEOTIDE SEQUENCE</scope>
    <source>
        <strain evidence="2">IL3000</strain>
    </source>
</reference>
<feature type="transmembrane region" description="Helical" evidence="1">
    <location>
        <begin position="21"/>
        <end position="45"/>
    </location>
</feature>
<keyword evidence="1" id="KW-0812">Transmembrane</keyword>
<sequence length="132" mass="15174">MHTQITYNPSKFPFSLQDMGSAPFFLLPHIFYLALTSCLSVCFGWKSLILLASLHTADRHFSSSFFLPFVPHFVLPIVSLFKYLRKAKQHNKKQIQNTFGCHSVSLFKLLCTPSSFFFQKEKKRAPCAPICH</sequence>
<accession>G0UNE5</accession>
<evidence type="ECO:0000313" key="2">
    <source>
        <dbReference type="EMBL" id="CCC90905.1"/>
    </source>
</evidence>
<dbReference type="EMBL" id="HE575319">
    <property type="protein sequence ID" value="CCC90905.1"/>
    <property type="molecule type" value="Genomic_DNA"/>
</dbReference>
<organism evidence="2">
    <name type="scientific">Trypanosoma congolense (strain IL3000)</name>
    <dbReference type="NCBI Taxonomy" id="1068625"/>
    <lineage>
        <taxon>Eukaryota</taxon>
        <taxon>Discoba</taxon>
        <taxon>Euglenozoa</taxon>
        <taxon>Kinetoplastea</taxon>
        <taxon>Metakinetoplastina</taxon>
        <taxon>Trypanosomatida</taxon>
        <taxon>Trypanosomatidae</taxon>
        <taxon>Trypanosoma</taxon>
        <taxon>Nannomonas</taxon>
    </lineage>
</organism>
<feature type="transmembrane region" description="Helical" evidence="1">
    <location>
        <begin position="65"/>
        <end position="84"/>
    </location>
</feature>
<protein>
    <submittedName>
        <fullName evidence="2">Uncharacterized protein</fullName>
    </submittedName>
</protein>
<proteinExistence type="predicted"/>
<keyword evidence="1" id="KW-1133">Transmembrane helix</keyword>
<keyword evidence="1" id="KW-0472">Membrane</keyword>
<dbReference type="AlphaFoldDB" id="G0UNE5"/>
<gene>
    <name evidence="2" type="ORF">TCIL3000_6_1370</name>
</gene>
<name>G0UNE5_TRYCI</name>